<sequence>MFLVSKFVDRIKDFNTDYSYKDSYTKDYISTITFDTGEKYEIEMALEKFREIMGLPKEEK</sequence>
<dbReference type="Proteomes" id="UP000001910">
    <property type="component" value="Chromosome"/>
</dbReference>
<protein>
    <submittedName>
        <fullName evidence="1">Uncharacterized protein</fullName>
    </submittedName>
</protein>
<dbReference type="HOGENOM" id="CLU_2935956_0_0_0"/>
<name>C7N9I6_LEPBD</name>
<evidence type="ECO:0000313" key="2">
    <source>
        <dbReference type="Proteomes" id="UP000001910"/>
    </source>
</evidence>
<dbReference type="RefSeq" id="WP_015769165.1">
    <property type="nucleotide sequence ID" value="NC_013192.1"/>
</dbReference>
<accession>C7N9I6</accession>
<dbReference type="AlphaFoldDB" id="C7N9I6"/>
<dbReference type="STRING" id="523794.Lebu_0914"/>
<gene>
    <name evidence="1" type="ordered locus">Lebu_0914</name>
</gene>
<keyword evidence="2" id="KW-1185">Reference proteome</keyword>
<dbReference type="OrthoDB" id="83304at2"/>
<dbReference type="KEGG" id="lba:Lebu_0914"/>
<dbReference type="EMBL" id="CP001685">
    <property type="protein sequence ID" value="ACV38817.1"/>
    <property type="molecule type" value="Genomic_DNA"/>
</dbReference>
<organism evidence="1 2">
    <name type="scientific">Leptotrichia buccalis (strain ATCC 14201 / DSM 1135 / JCM 12969 / NCTC 10249 / C-1013-b)</name>
    <dbReference type="NCBI Taxonomy" id="523794"/>
    <lineage>
        <taxon>Bacteria</taxon>
        <taxon>Fusobacteriati</taxon>
        <taxon>Fusobacteriota</taxon>
        <taxon>Fusobacteriia</taxon>
        <taxon>Fusobacteriales</taxon>
        <taxon>Leptotrichiaceae</taxon>
        <taxon>Leptotrichia</taxon>
    </lineage>
</organism>
<evidence type="ECO:0000313" key="1">
    <source>
        <dbReference type="EMBL" id="ACV38817.1"/>
    </source>
</evidence>
<proteinExistence type="predicted"/>
<reference evidence="1 2" key="1">
    <citation type="journal article" date="2009" name="Stand. Genomic Sci.">
        <title>Complete genome sequence of Leptotrichia buccalis type strain (C-1013-b).</title>
        <authorList>
            <person name="Ivanova N."/>
            <person name="Gronow S."/>
            <person name="Lapidus A."/>
            <person name="Copeland A."/>
            <person name="Glavina Del Rio T."/>
            <person name="Nolan M."/>
            <person name="Lucas S."/>
            <person name="Chen F."/>
            <person name="Tice H."/>
            <person name="Cheng J.F."/>
            <person name="Saunders E."/>
            <person name="Bruce D."/>
            <person name="Goodwin L."/>
            <person name="Brettin T."/>
            <person name="Detter J.C."/>
            <person name="Han C."/>
            <person name="Pitluck S."/>
            <person name="Mikhailova N."/>
            <person name="Pati A."/>
            <person name="Mavrommatis K."/>
            <person name="Chen A."/>
            <person name="Palaniappan K."/>
            <person name="Land M."/>
            <person name="Hauser L."/>
            <person name="Chang Y.J."/>
            <person name="Jeffries C.D."/>
            <person name="Chain P."/>
            <person name="Rohde C."/>
            <person name="Goker M."/>
            <person name="Bristow J."/>
            <person name="Eisen J.A."/>
            <person name="Markowitz V."/>
            <person name="Hugenholtz P."/>
            <person name="Kyrpides N.C."/>
            <person name="Klenk H.P."/>
        </authorList>
    </citation>
    <scope>NUCLEOTIDE SEQUENCE [LARGE SCALE GENOMIC DNA]</scope>
    <source>
        <strain evidence="2">ATCC 14201 / DSM 1135 / JCM 12969 / NCTC 10249 / C-1013-b</strain>
    </source>
</reference>